<reference evidence="2 3" key="1">
    <citation type="submission" date="2020-08" db="EMBL/GenBank/DDBJ databases">
        <title>Genomic Encyclopedia of Type Strains, Phase IV (KMG-IV): sequencing the most valuable type-strain genomes for metagenomic binning, comparative biology and taxonomic classification.</title>
        <authorList>
            <person name="Goeker M."/>
        </authorList>
    </citation>
    <scope>NUCLEOTIDE SEQUENCE [LARGE SCALE GENOMIC DNA]</scope>
    <source>
        <strain evidence="2 3">DSM 26385</strain>
    </source>
</reference>
<comment type="caution">
    <text evidence="2">The sequence shown here is derived from an EMBL/GenBank/DDBJ whole genome shotgun (WGS) entry which is preliminary data.</text>
</comment>
<gene>
    <name evidence="2" type="ORF">GGQ66_000535</name>
</gene>
<evidence type="ECO:0000313" key="3">
    <source>
        <dbReference type="Proteomes" id="UP000584824"/>
    </source>
</evidence>
<keyword evidence="1" id="KW-0732">Signal</keyword>
<accession>A0A7W6NZR4</accession>
<organism evidence="2 3">
    <name type="scientific">Allorhizobium borbori</name>
    <dbReference type="NCBI Taxonomy" id="485907"/>
    <lineage>
        <taxon>Bacteria</taxon>
        <taxon>Pseudomonadati</taxon>
        <taxon>Pseudomonadota</taxon>
        <taxon>Alphaproteobacteria</taxon>
        <taxon>Hyphomicrobiales</taxon>
        <taxon>Rhizobiaceae</taxon>
        <taxon>Rhizobium/Agrobacterium group</taxon>
        <taxon>Allorhizobium</taxon>
    </lineage>
</organism>
<sequence length="172" mass="16653">MNVKKILLAASLAAGSATGLSAADLTRGYTPPMASSDASGGVKVGILTCDIGSGGGYLLGSSKTLDCTFKSVRGGVDHYSGFVRKIGVDLGYTAGGKIAWAVFAPTAGYHTGSLGGIYGGVSAEATAGIGIGANVLIGGTNGSIQLQPLSVTGQVGLNVAAASTSVTLTPAG</sequence>
<feature type="signal peptide" evidence="1">
    <location>
        <begin position="1"/>
        <end position="22"/>
    </location>
</feature>
<evidence type="ECO:0008006" key="4">
    <source>
        <dbReference type="Google" id="ProtNLM"/>
    </source>
</evidence>
<name>A0A7W6NZR4_9HYPH</name>
<keyword evidence="3" id="KW-1185">Reference proteome</keyword>
<dbReference type="InterPro" id="IPR009333">
    <property type="entry name" value="DUF992"/>
</dbReference>
<proteinExistence type="predicted"/>
<dbReference type="EMBL" id="JACIDU010000002">
    <property type="protein sequence ID" value="MBB4102007.1"/>
    <property type="molecule type" value="Genomic_DNA"/>
</dbReference>
<dbReference type="Proteomes" id="UP000584824">
    <property type="component" value="Unassembled WGS sequence"/>
</dbReference>
<protein>
    <recommendedName>
        <fullName evidence="4">DUF992 domain-containing protein</fullName>
    </recommendedName>
</protein>
<feature type="chain" id="PRO_5030542532" description="DUF992 domain-containing protein" evidence="1">
    <location>
        <begin position="23"/>
        <end position="172"/>
    </location>
</feature>
<dbReference type="RefSeq" id="WP_183789133.1">
    <property type="nucleotide sequence ID" value="NZ_JACIDU010000002.1"/>
</dbReference>
<dbReference type="Pfam" id="PF06186">
    <property type="entry name" value="DUF992"/>
    <property type="match status" value="1"/>
</dbReference>
<evidence type="ECO:0000256" key="1">
    <source>
        <dbReference type="SAM" id="SignalP"/>
    </source>
</evidence>
<dbReference type="AlphaFoldDB" id="A0A7W6NZR4"/>
<evidence type="ECO:0000313" key="2">
    <source>
        <dbReference type="EMBL" id="MBB4102007.1"/>
    </source>
</evidence>